<name>C0PEP8_MAIZE</name>
<evidence type="ECO:0000256" key="1">
    <source>
        <dbReference type="SAM" id="MobiDB-lite"/>
    </source>
</evidence>
<proteinExistence type="evidence at transcript level"/>
<dbReference type="EMBL" id="BT066767">
    <property type="protein sequence ID" value="ACN33664.1"/>
    <property type="molecule type" value="mRNA"/>
</dbReference>
<feature type="compositionally biased region" description="Basic and acidic residues" evidence="1">
    <location>
        <begin position="110"/>
        <end position="125"/>
    </location>
</feature>
<evidence type="ECO:0000313" key="2">
    <source>
        <dbReference type="EMBL" id="ACN33664.1"/>
    </source>
</evidence>
<organism evidence="2">
    <name type="scientific">Zea mays</name>
    <name type="common">Maize</name>
    <dbReference type="NCBI Taxonomy" id="4577"/>
    <lineage>
        <taxon>Eukaryota</taxon>
        <taxon>Viridiplantae</taxon>
        <taxon>Streptophyta</taxon>
        <taxon>Embryophyta</taxon>
        <taxon>Tracheophyta</taxon>
        <taxon>Spermatophyta</taxon>
        <taxon>Magnoliopsida</taxon>
        <taxon>Liliopsida</taxon>
        <taxon>Poales</taxon>
        <taxon>Poaceae</taxon>
        <taxon>PACMAD clade</taxon>
        <taxon>Panicoideae</taxon>
        <taxon>Andropogonodae</taxon>
        <taxon>Andropogoneae</taxon>
        <taxon>Tripsacinae</taxon>
        <taxon>Zea</taxon>
    </lineage>
</organism>
<accession>C0PEP8</accession>
<protein>
    <submittedName>
        <fullName evidence="2">Uncharacterized protein</fullName>
    </submittedName>
</protein>
<feature type="region of interest" description="Disordered" evidence="1">
    <location>
        <begin position="80"/>
        <end position="193"/>
    </location>
</feature>
<reference evidence="2" key="1">
    <citation type="journal article" date="2009" name="PLoS Genet.">
        <title>Sequencing, mapping, and analysis of 27,455 maize full-length cDNAs.</title>
        <authorList>
            <person name="Soderlund C."/>
            <person name="Descour A."/>
            <person name="Kudrna D."/>
            <person name="Bomhoff M."/>
            <person name="Boyd L."/>
            <person name="Currie J."/>
            <person name="Angelova A."/>
            <person name="Collura K."/>
            <person name="Wissotski M."/>
            <person name="Ashley E."/>
            <person name="Morrow D."/>
            <person name="Fernandes J."/>
            <person name="Walbot V."/>
            <person name="Yu Y."/>
        </authorList>
    </citation>
    <scope>NUCLEOTIDE SEQUENCE</scope>
    <source>
        <strain evidence="2">B73</strain>
    </source>
</reference>
<sequence>MYPGRLEARGLRWLRRVWCPPQRHLPPRPHQGEACVEGDPYVLVAPVPPRPHHVRLRRDQAVHVRWAGEERLAPAALQRRLHGGRQRGQPAVEAVGHDDRVPKRQSAAEARPRRGEPALWTDHHIRGLHRGAPLPRAAVPDRSRGGEADLEDPERAWAAPQVRMGAQHLRGRRYQGPGSRRPHWRGMDTERAA</sequence>
<dbReference type="AlphaFoldDB" id="C0PEP8"/>